<gene>
    <name evidence="2" type="ORF">GCM10010170_003600</name>
</gene>
<dbReference type="RefSeq" id="WP_344610399.1">
    <property type="nucleotide sequence ID" value="NZ_BAAARV010000004.1"/>
</dbReference>
<sequence length="93" mass="9838">MSNKIRSTHVICVLAGAGIGVAAGGLLGVDVDLSGPEAVSILVSVLVVSLGTLVSGYYLRQVKAYLDQVRELRAADRREGYVEGYLEAVSDRM</sequence>
<evidence type="ECO:0000256" key="1">
    <source>
        <dbReference type="SAM" id="Phobius"/>
    </source>
</evidence>
<organism evidence="2 3">
    <name type="scientific">Dactylosporangium salmoneum</name>
    <dbReference type="NCBI Taxonomy" id="53361"/>
    <lineage>
        <taxon>Bacteria</taxon>
        <taxon>Bacillati</taxon>
        <taxon>Actinomycetota</taxon>
        <taxon>Actinomycetes</taxon>
        <taxon>Micromonosporales</taxon>
        <taxon>Micromonosporaceae</taxon>
        <taxon>Dactylosporangium</taxon>
    </lineage>
</organism>
<evidence type="ECO:0000313" key="3">
    <source>
        <dbReference type="Proteomes" id="UP001501444"/>
    </source>
</evidence>
<keyword evidence="1" id="KW-1133">Transmembrane helix</keyword>
<reference evidence="3" key="1">
    <citation type="journal article" date="2019" name="Int. J. Syst. Evol. Microbiol.">
        <title>The Global Catalogue of Microorganisms (GCM) 10K type strain sequencing project: providing services to taxonomists for standard genome sequencing and annotation.</title>
        <authorList>
            <consortium name="The Broad Institute Genomics Platform"/>
            <consortium name="The Broad Institute Genome Sequencing Center for Infectious Disease"/>
            <person name="Wu L."/>
            <person name="Ma J."/>
        </authorList>
    </citation>
    <scope>NUCLEOTIDE SEQUENCE [LARGE SCALE GENOMIC DNA]</scope>
    <source>
        <strain evidence="3">JCM 3272</strain>
    </source>
</reference>
<keyword evidence="1" id="KW-0472">Membrane</keyword>
<feature type="transmembrane region" description="Helical" evidence="1">
    <location>
        <begin position="38"/>
        <end position="59"/>
    </location>
</feature>
<proteinExistence type="predicted"/>
<comment type="caution">
    <text evidence="2">The sequence shown here is derived from an EMBL/GenBank/DDBJ whole genome shotgun (WGS) entry which is preliminary data.</text>
</comment>
<accession>A0ABP5SA31</accession>
<name>A0ABP5SA31_9ACTN</name>
<protein>
    <submittedName>
        <fullName evidence="2">Uncharacterized protein</fullName>
    </submittedName>
</protein>
<dbReference type="Proteomes" id="UP001501444">
    <property type="component" value="Unassembled WGS sequence"/>
</dbReference>
<keyword evidence="3" id="KW-1185">Reference proteome</keyword>
<keyword evidence="1" id="KW-0812">Transmembrane</keyword>
<dbReference type="EMBL" id="BAAARV010000004">
    <property type="protein sequence ID" value="GAA2327650.1"/>
    <property type="molecule type" value="Genomic_DNA"/>
</dbReference>
<evidence type="ECO:0000313" key="2">
    <source>
        <dbReference type="EMBL" id="GAA2327650.1"/>
    </source>
</evidence>